<dbReference type="EMBL" id="JGVK01000001">
    <property type="protein sequence ID" value="KEY91724.1"/>
    <property type="molecule type" value="Genomic_DNA"/>
</dbReference>
<keyword evidence="16" id="KW-1185">Reference proteome</keyword>
<dbReference type="PANTHER" id="PTHR43740">
    <property type="entry name" value="LEUCYL-TRNA SYNTHETASE"/>
    <property type="match status" value="1"/>
</dbReference>
<protein>
    <recommendedName>
        <fullName evidence="9">Leucine--tRNA ligase</fullName>
        <ecNumber evidence="9">6.1.1.4</ecNumber>
    </recommendedName>
    <alternativeName>
        <fullName evidence="9">Leucyl-tRNA synthetase</fullName>
        <shortName evidence="9">LeuRS</shortName>
    </alternativeName>
</protein>
<feature type="domain" description="Methionyl/Leucyl tRNA synthetase" evidence="13">
    <location>
        <begin position="38"/>
        <end position="181"/>
    </location>
</feature>
<evidence type="ECO:0000259" key="12">
    <source>
        <dbReference type="Pfam" id="PF08264"/>
    </source>
</evidence>
<dbReference type="Gene3D" id="3.10.20.590">
    <property type="match status" value="1"/>
</dbReference>
<dbReference type="PRINTS" id="PR00985">
    <property type="entry name" value="TRNASYNTHLEU"/>
</dbReference>
<dbReference type="Pfam" id="PF09334">
    <property type="entry name" value="tRNA-synt_1g"/>
    <property type="match status" value="1"/>
</dbReference>
<dbReference type="HAMAP" id="MF_00049_B">
    <property type="entry name" value="Leu_tRNA_synth_B"/>
    <property type="match status" value="1"/>
</dbReference>
<dbReference type="FunFam" id="1.10.730.10:FF:000002">
    <property type="entry name" value="Leucine--tRNA ligase"/>
    <property type="match status" value="1"/>
</dbReference>
<keyword evidence="6 9" id="KW-0648">Protein biosynthesis</keyword>
<organism evidence="15 16">
    <name type="scientific">Candidatus Photodesmus blepharonis</name>
    <dbReference type="NCBI Taxonomy" id="1179155"/>
    <lineage>
        <taxon>Bacteria</taxon>
        <taxon>Pseudomonadati</taxon>
        <taxon>Pseudomonadota</taxon>
        <taxon>Gammaproteobacteria</taxon>
        <taxon>Vibrionales</taxon>
        <taxon>Vibrionaceae</taxon>
        <taxon>Candidatus Photodesmus</taxon>
    </lineage>
</organism>
<gene>
    <name evidence="9 15" type="primary">leuS</name>
    <name evidence="15" type="ORF">CF67_01059</name>
</gene>
<dbReference type="NCBIfam" id="TIGR00396">
    <property type="entry name" value="leuS_bact"/>
    <property type="match status" value="1"/>
</dbReference>
<dbReference type="EC" id="6.1.1.4" evidence="9"/>
<evidence type="ECO:0000256" key="7">
    <source>
        <dbReference type="ARBA" id="ARBA00023146"/>
    </source>
</evidence>
<dbReference type="Proteomes" id="UP000053784">
    <property type="component" value="Unassembled WGS sequence"/>
</dbReference>
<dbReference type="SUPFAM" id="SSF47323">
    <property type="entry name" value="Anticodon-binding domain of a subclass of class I aminoacyl-tRNA synthetases"/>
    <property type="match status" value="1"/>
</dbReference>
<keyword evidence="2 9" id="KW-0963">Cytoplasm</keyword>
<dbReference type="GO" id="GO:0006429">
    <property type="term" value="P:leucyl-tRNA aminoacylation"/>
    <property type="evidence" value="ECO:0007669"/>
    <property type="project" value="UniProtKB-UniRule"/>
</dbReference>
<feature type="binding site" evidence="9">
    <location>
        <position position="618"/>
    </location>
    <ligand>
        <name>ATP</name>
        <dbReference type="ChEBI" id="CHEBI:30616"/>
    </ligand>
</feature>
<comment type="similarity">
    <text evidence="1 9 10">Belongs to the class-I aminoacyl-tRNA synthetase family.</text>
</comment>
<evidence type="ECO:0000256" key="1">
    <source>
        <dbReference type="ARBA" id="ARBA00005594"/>
    </source>
</evidence>
<dbReference type="Pfam" id="PF00133">
    <property type="entry name" value="tRNA-synt_1"/>
    <property type="match status" value="2"/>
</dbReference>
<evidence type="ECO:0000259" key="11">
    <source>
        <dbReference type="Pfam" id="PF00133"/>
    </source>
</evidence>
<comment type="caution">
    <text evidence="15">The sequence shown here is derived from an EMBL/GenBank/DDBJ whole genome shotgun (WGS) entry which is preliminary data.</text>
</comment>
<feature type="short sequence motif" description="'KMSKS' region" evidence="9">
    <location>
        <begin position="615"/>
        <end position="619"/>
    </location>
</feature>
<evidence type="ECO:0000256" key="3">
    <source>
        <dbReference type="ARBA" id="ARBA00022598"/>
    </source>
</evidence>
<feature type="domain" description="Aminoacyl-tRNA synthetase class Ia" evidence="11">
    <location>
        <begin position="615"/>
        <end position="649"/>
    </location>
</feature>
<dbReference type="RefSeq" id="WP_034412913.1">
    <property type="nucleotide sequence ID" value="NZ_JGVK01000001.1"/>
</dbReference>
<evidence type="ECO:0000313" key="16">
    <source>
        <dbReference type="Proteomes" id="UP000053784"/>
    </source>
</evidence>
<dbReference type="InterPro" id="IPR014729">
    <property type="entry name" value="Rossmann-like_a/b/a_fold"/>
</dbReference>
<keyword evidence="5 9" id="KW-0067">ATP-binding</keyword>
<name>A0A084CPJ5_9GAMM</name>
<comment type="catalytic activity">
    <reaction evidence="8 9">
        <text>tRNA(Leu) + L-leucine + ATP = L-leucyl-tRNA(Leu) + AMP + diphosphate</text>
        <dbReference type="Rhea" id="RHEA:11688"/>
        <dbReference type="Rhea" id="RHEA-COMP:9613"/>
        <dbReference type="Rhea" id="RHEA-COMP:9622"/>
        <dbReference type="ChEBI" id="CHEBI:30616"/>
        <dbReference type="ChEBI" id="CHEBI:33019"/>
        <dbReference type="ChEBI" id="CHEBI:57427"/>
        <dbReference type="ChEBI" id="CHEBI:78442"/>
        <dbReference type="ChEBI" id="CHEBI:78494"/>
        <dbReference type="ChEBI" id="CHEBI:456215"/>
        <dbReference type="EC" id="6.1.1.4"/>
    </reaction>
</comment>
<comment type="subcellular location">
    <subcellularLocation>
        <location evidence="9">Cytoplasm</location>
    </subcellularLocation>
</comment>
<keyword evidence="4 9" id="KW-0547">Nucleotide-binding</keyword>
<evidence type="ECO:0000256" key="2">
    <source>
        <dbReference type="ARBA" id="ARBA00022490"/>
    </source>
</evidence>
<dbReference type="InterPro" id="IPR002302">
    <property type="entry name" value="Leu-tRNA-ligase"/>
</dbReference>
<evidence type="ECO:0000256" key="5">
    <source>
        <dbReference type="ARBA" id="ARBA00022840"/>
    </source>
</evidence>
<dbReference type="FunFam" id="3.40.50.620:FF:000051">
    <property type="entry name" value="Leucine--tRNA ligase"/>
    <property type="match status" value="1"/>
</dbReference>
<dbReference type="FunFam" id="2.20.28.290:FF:000001">
    <property type="entry name" value="Leucine--tRNA ligase"/>
    <property type="match status" value="1"/>
</dbReference>
<keyword evidence="3 9" id="KW-0436">Ligase</keyword>
<feature type="domain" description="Aminoacyl-tRNA synthetase class Ia" evidence="11">
    <location>
        <begin position="414"/>
        <end position="591"/>
    </location>
</feature>
<dbReference type="GO" id="GO:0002161">
    <property type="term" value="F:aminoacyl-tRNA deacylase activity"/>
    <property type="evidence" value="ECO:0007669"/>
    <property type="project" value="InterPro"/>
</dbReference>
<evidence type="ECO:0000259" key="13">
    <source>
        <dbReference type="Pfam" id="PF09334"/>
    </source>
</evidence>
<dbReference type="eggNOG" id="COG0495">
    <property type="taxonomic scope" value="Bacteria"/>
</dbReference>
<dbReference type="SUPFAM" id="SSF50677">
    <property type="entry name" value="ValRS/IleRS/LeuRS editing domain"/>
    <property type="match status" value="1"/>
</dbReference>
<feature type="domain" description="Leucyl-tRNA synthetase editing" evidence="14">
    <location>
        <begin position="220"/>
        <end position="401"/>
    </location>
</feature>
<evidence type="ECO:0000256" key="9">
    <source>
        <dbReference type="HAMAP-Rule" id="MF_00049"/>
    </source>
</evidence>
<keyword evidence="7 9" id="KW-0030">Aminoacyl-tRNA synthetase</keyword>
<dbReference type="Pfam" id="PF13603">
    <property type="entry name" value="tRNA-synt_1_2"/>
    <property type="match status" value="1"/>
</dbReference>
<dbReference type="GO" id="GO:0005829">
    <property type="term" value="C:cytosol"/>
    <property type="evidence" value="ECO:0007669"/>
    <property type="project" value="TreeGrafter"/>
</dbReference>
<evidence type="ECO:0000256" key="8">
    <source>
        <dbReference type="ARBA" id="ARBA00047469"/>
    </source>
</evidence>
<dbReference type="InterPro" id="IPR001412">
    <property type="entry name" value="aa-tRNA-synth_I_CS"/>
</dbReference>
<dbReference type="SUPFAM" id="SSF52374">
    <property type="entry name" value="Nucleotidylyl transferase"/>
    <property type="match status" value="1"/>
</dbReference>
<dbReference type="AlphaFoldDB" id="A0A084CPJ5"/>
<proteinExistence type="inferred from homology"/>
<dbReference type="PANTHER" id="PTHR43740:SF2">
    <property type="entry name" value="LEUCINE--TRNA LIGASE, MITOCHONDRIAL"/>
    <property type="match status" value="1"/>
</dbReference>
<dbReference type="InterPro" id="IPR015413">
    <property type="entry name" value="Methionyl/Leucyl_tRNA_Synth"/>
</dbReference>
<evidence type="ECO:0000256" key="6">
    <source>
        <dbReference type="ARBA" id="ARBA00022917"/>
    </source>
</evidence>
<evidence type="ECO:0000259" key="14">
    <source>
        <dbReference type="Pfam" id="PF13603"/>
    </source>
</evidence>
<dbReference type="InterPro" id="IPR009080">
    <property type="entry name" value="tRNAsynth_Ia_anticodon-bd"/>
</dbReference>
<dbReference type="InterPro" id="IPR013155">
    <property type="entry name" value="M/V/L/I-tRNA-synth_anticd-bd"/>
</dbReference>
<dbReference type="GO" id="GO:0004823">
    <property type="term" value="F:leucine-tRNA ligase activity"/>
    <property type="evidence" value="ECO:0007669"/>
    <property type="project" value="UniProtKB-UniRule"/>
</dbReference>
<dbReference type="Gene3D" id="2.20.28.290">
    <property type="match status" value="1"/>
</dbReference>
<dbReference type="STRING" id="1179155.CF67_01059"/>
<dbReference type="FunFam" id="3.40.50.620:FF:000003">
    <property type="entry name" value="Leucine--tRNA ligase"/>
    <property type="match status" value="1"/>
</dbReference>
<dbReference type="OrthoDB" id="9810365at2"/>
<evidence type="ECO:0000256" key="4">
    <source>
        <dbReference type="ARBA" id="ARBA00022741"/>
    </source>
</evidence>
<accession>A0A084CPJ5</accession>
<dbReference type="Gene3D" id="1.10.730.10">
    <property type="entry name" value="Isoleucyl-tRNA Synthetase, Domain 1"/>
    <property type="match status" value="1"/>
</dbReference>
<evidence type="ECO:0000313" key="15">
    <source>
        <dbReference type="EMBL" id="KEY91724.1"/>
    </source>
</evidence>
<feature type="short sequence motif" description="'HIGH' region" evidence="9">
    <location>
        <begin position="41"/>
        <end position="51"/>
    </location>
</feature>
<feature type="domain" description="Methionyl/Valyl/Leucyl/Isoleucyl-tRNA synthetase anticodon-binding" evidence="12">
    <location>
        <begin position="697"/>
        <end position="816"/>
    </location>
</feature>
<dbReference type="InterPro" id="IPR009008">
    <property type="entry name" value="Val/Leu/Ile-tRNA-synth_edit"/>
</dbReference>
<reference evidence="15 16" key="1">
    <citation type="submission" date="2014-03" db="EMBL/GenBank/DDBJ databases">
        <title>Selection and divergence in the genomes of co-occurring obligate luminous symbionts with specific hosts.</title>
        <authorList>
            <person name="Hendry T.A."/>
            <person name="de Wet J.R."/>
            <person name="Dunlap P.V."/>
        </authorList>
    </citation>
    <scope>NUCLEOTIDE SEQUENCE [LARGE SCALE GENOMIC DNA]</scope>
    <source>
        <strain evidence="15 16">Ppalp.1</strain>
    </source>
</reference>
<dbReference type="InterPro" id="IPR002300">
    <property type="entry name" value="aa-tRNA-synth_Ia"/>
</dbReference>
<evidence type="ECO:0000256" key="10">
    <source>
        <dbReference type="RuleBase" id="RU363035"/>
    </source>
</evidence>
<dbReference type="PROSITE" id="PS00178">
    <property type="entry name" value="AA_TRNA_LIGASE_I"/>
    <property type="match status" value="1"/>
</dbReference>
<dbReference type="CDD" id="cd00812">
    <property type="entry name" value="LeuRS_core"/>
    <property type="match status" value="1"/>
</dbReference>
<dbReference type="Pfam" id="PF08264">
    <property type="entry name" value="Anticodon_1"/>
    <property type="match status" value="1"/>
</dbReference>
<dbReference type="InterPro" id="IPR025709">
    <property type="entry name" value="Leu_tRNA-synth_edit"/>
</dbReference>
<dbReference type="GO" id="GO:0005524">
    <property type="term" value="F:ATP binding"/>
    <property type="evidence" value="ECO:0007669"/>
    <property type="project" value="UniProtKB-UniRule"/>
</dbReference>
<sequence length="855" mass="98582">MQNYDHKDLEQKVQQHWENNKTFVVTEDSAKEKFYCLSMFPYPSGKLHMGHVRNYTIGDAISRFQRLQGKNVMQPIGWDAFGLPAENAAIKNNTAPALWTYENIKHMKKQLKRLGFSYDWNREITTCTPEYYRWEQKFFTQLYKKGLVYKKTSYVNWCSNDQTVLANEQVENGRCWRCDSKIVQRKIPQWFIKITKYAQEMLDDLDHLDGWPNMVKAMQRNWIGRSEGVEVFFRIGKIQLRAYTTRPDTIMGVTCLLISVNHPIVEKIKKNNPKLTTFINEHRNIKITETGIAGIENKGMATNLTVTHPLNNRELPVYITNFIMMDYGTGVAMAVPAHDQRDYAFATKYSLDIIPVIKPEDKSKLNISKKAYTDKGILFNSDEFNGLKFQDAFNAISKKLETKGRGRKTVNFRLRDWNISRQRYWGAPIPMVTTEDGEIHLVPSEKLPVILPENVMMNSGGNPIKTNPEWVKTTLNDQPALRETDTFDTFMESSWYYARYCSPKAEDILDPGKANYWLPVDQYVGGIEHACMHLLYSRFFHKLLRDEGYLKSNEPFKKLLCQGMVLGDAFFHIDEKGNKEWIAPTDVTTKYDNEGQIEKVLDNQGRQVDYAGMIKMSKSKKNGIDPQAIVDKYGADTIRLFTMFASPAEMTLEWKESGVEGANRFLKRVWKLVQEHSKKGVIETLNISSLSENQKELRFYIHKTIAKVSDDINRRQTFNTAIAAIMELTNKLAKAPKNDTQNRAILDEGFKAIILMLYPITPHISYKLWTVLGESDIDSALWPVFDPKALITNNKTIVIQVNGKLRAKLCIPGNITQEQIKELSLNNKNVTKFISGQTIHKIIYIPDKLINIVIN</sequence>
<dbReference type="CDD" id="cd07958">
    <property type="entry name" value="Anticodon_Ia_Leu_BEm"/>
    <property type="match status" value="1"/>
</dbReference>
<dbReference type="Gene3D" id="3.40.50.620">
    <property type="entry name" value="HUPs"/>
    <property type="match status" value="2"/>
</dbReference>